<protein>
    <submittedName>
        <fullName evidence="10">Uncharacterized protein</fullName>
    </submittedName>
</protein>
<dbReference type="Pfam" id="PF08016">
    <property type="entry name" value="PKD_channel"/>
    <property type="match status" value="1"/>
</dbReference>
<organism evidence="10 11">
    <name type="scientific">Vitrella brassicaformis (strain CCMP3155)</name>
    <dbReference type="NCBI Taxonomy" id="1169540"/>
    <lineage>
        <taxon>Eukaryota</taxon>
        <taxon>Sar</taxon>
        <taxon>Alveolata</taxon>
        <taxon>Colpodellida</taxon>
        <taxon>Vitrellaceae</taxon>
        <taxon>Vitrella</taxon>
    </lineage>
</organism>
<evidence type="ECO:0000256" key="6">
    <source>
        <dbReference type="SAM" id="MobiDB-lite"/>
    </source>
</evidence>
<evidence type="ECO:0000256" key="7">
    <source>
        <dbReference type="SAM" id="Phobius"/>
    </source>
</evidence>
<dbReference type="STRING" id="1169540.A0A0G4GQA9"/>
<feature type="transmembrane region" description="Helical" evidence="7">
    <location>
        <begin position="378"/>
        <end position="396"/>
    </location>
</feature>
<feature type="transmembrane region" description="Helical" evidence="7">
    <location>
        <begin position="424"/>
        <end position="446"/>
    </location>
</feature>
<evidence type="ECO:0000256" key="1">
    <source>
        <dbReference type="ARBA" id="ARBA00004141"/>
    </source>
</evidence>
<evidence type="ECO:0000259" key="8">
    <source>
        <dbReference type="Pfam" id="PF08016"/>
    </source>
</evidence>
<dbReference type="VEuPathDB" id="CryptoDB:Vbra_18319"/>
<dbReference type="Pfam" id="PF20519">
    <property type="entry name" value="Polycystin_dom"/>
    <property type="match status" value="1"/>
</dbReference>
<comment type="subcellular location">
    <subcellularLocation>
        <location evidence="1">Membrane</location>
        <topology evidence="1">Multi-pass membrane protein</topology>
    </subcellularLocation>
</comment>
<evidence type="ECO:0000259" key="9">
    <source>
        <dbReference type="Pfam" id="PF20519"/>
    </source>
</evidence>
<feature type="domain" description="Polycystin cation channel PKD1/PKD2" evidence="8">
    <location>
        <begin position="413"/>
        <end position="618"/>
    </location>
</feature>
<feature type="transmembrane region" description="Helical" evidence="7">
    <location>
        <begin position="564"/>
        <end position="581"/>
    </location>
</feature>
<dbReference type="AlphaFoldDB" id="A0A0G4GQA9"/>
<accession>A0A0G4GQA9</accession>
<dbReference type="GO" id="GO:0016020">
    <property type="term" value="C:membrane"/>
    <property type="evidence" value="ECO:0007669"/>
    <property type="project" value="UniProtKB-SubCell"/>
</dbReference>
<feature type="region of interest" description="Disordered" evidence="6">
    <location>
        <begin position="680"/>
        <end position="701"/>
    </location>
</feature>
<dbReference type="InterPro" id="IPR051223">
    <property type="entry name" value="Polycystin"/>
</dbReference>
<dbReference type="Proteomes" id="UP000041254">
    <property type="component" value="Unassembled WGS sequence"/>
</dbReference>
<dbReference type="InterPro" id="IPR046791">
    <property type="entry name" value="Polycystin_dom"/>
</dbReference>
<dbReference type="EMBL" id="CDMY01000759">
    <property type="protein sequence ID" value="CEM32637.1"/>
    <property type="molecule type" value="Genomic_DNA"/>
</dbReference>
<sequence>MTEFAAASFIVPHHRSLHSAEEQFAEYVECRKTRDNLSRSFAQKKGTVGTAPLSDLGDACSVVSHPVTGQPVGAHEHRRGSVGSSVGRRGRQKLPPLDAYTGTVPKEDLFKFVQIRANEEQAVRFLPFALLFFIAFVLVVWGHENISQIFSVEQTIAGGVRESEFDEGKTLLNIHTEDEFWQWLRVGMINTLFRQTDAFGNELPQSQWGRYERYNQIVGGVNLILRRSKDNQCINPDLDEIFRCSNSKTCCHDPMTTSKAYYFDNSTAISFGPVGELGPFGVGEEGEGFKARTNGEYRFFMPTYMPVSLLRRRIDYLVQARWVDLSTKSVDVAVFMYNGELGLFAKLSVTFDFFRGGSVKPTLKLDTVQSDPYRGREWAYFLDALFAACFLFFAYSKGMELSSNMWSYGYWTGFKLYAGDFWNFLDWLVVGISAYAIYDWAVVVMIDHGAIKHLIDFTKLAESEPNSPKMYDKLEVSMDALEDLILHVTEHRTLVSVAAVLMGMRFFNAFRKQPMLSVVTRTLAASIRDAFHPAIVFFCIFFAFCFSGMVLFGYKISYFRDINASLSSCLLLVMGWFHWSWLGDEGTKTNTMIFMWLFGTLVALIMLNLLLAIVIEAYLRIRAGVANEDTVWMSGKRFIRNVWRHHLPHYRIEQMLFTHDDNLPDEVNFYHIAEKKGPEPLVSPHASSVSPGHSKHAKGTADRAKDYEAARRMSYWQQKNLMAGQQDQQPEGEKSELRLAVAVPAEQALEILDGCVKWTHHVDSQTTLTIAEALVMIGHNYQLVLSLQDSINALVRRLEALRGSLNLPIAPSSSTPPHSIQATLVPYHMITLPLPPPPTDASPSFMTIAEATDIVVTLIDTFPPETARQLRQMHDNGALDGLVRKLLPPTANRQPSYVQGALSVHVALYTSRYSPGRTALTGMLPVPSEWTQAENAAPPRLLLTGEIDEAENDEDMSPTAIRSLGELGGFKSVSRKR</sequence>
<dbReference type="PANTHER" id="PTHR10877:SF183">
    <property type="entry name" value="AT14535P-RELATED"/>
    <property type="match status" value="1"/>
</dbReference>
<feature type="transmembrane region" description="Helical" evidence="7">
    <location>
        <begin position="530"/>
        <end position="552"/>
    </location>
</feature>
<evidence type="ECO:0000313" key="10">
    <source>
        <dbReference type="EMBL" id="CEM32637.1"/>
    </source>
</evidence>
<evidence type="ECO:0000256" key="5">
    <source>
        <dbReference type="ARBA" id="ARBA00023136"/>
    </source>
</evidence>
<proteinExistence type="inferred from homology"/>
<reference evidence="10 11" key="1">
    <citation type="submission" date="2014-11" db="EMBL/GenBank/DDBJ databases">
        <authorList>
            <person name="Zhu J."/>
            <person name="Qi W."/>
            <person name="Song R."/>
        </authorList>
    </citation>
    <scope>NUCLEOTIDE SEQUENCE [LARGE SCALE GENOMIC DNA]</scope>
</reference>
<evidence type="ECO:0000256" key="4">
    <source>
        <dbReference type="ARBA" id="ARBA00022989"/>
    </source>
</evidence>
<gene>
    <name evidence="10" type="ORF">Vbra_18319</name>
</gene>
<keyword evidence="5 7" id="KW-0472">Membrane</keyword>
<dbReference type="InParanoid" id="A0A0G4GQA9"/>
<name>A0A0G4GQA9_VITBC</name>
<dbReference type="OrthoDB" id="435845at2759"/>
<feature type="domain" description="Polycystin" evidence="9">
    <location>
        <begin position="173"/>
        <end position="369"/>
    </location>
</feature>
<feature type="transmembrane region" description="Helical" evidence="7">
    <location>
        <begin position="122"/>
        <end position="141"/>
    </location>
</feature>
<dbReference type="PANTHER" id="PTHR10877">
    <property type="entry name" value="POLYCYSTIN FAMILY MEMBER"/>
    <property type="match status" value="1"/>
</dbReference>
<evidence type="ECO:0000256" key="2">
    <source>
        <dbReference type="ARBA" id="ARBA00007200"/>
    </source>
</evidence>
<keyword evidence="3 7" id="KW-0812">Transmembrane</keyword>
<keyword evidence="4 7" id="KW-1133">Transmembrane helix</keyword>
<feature type="transmembrane region" description="Helical" evidence="7">
    <location>
        <begin position="593"/>
        <end position="615"/>
    </location>
</feature>
<feature type="region of interest" description="Disordered" evidence="6">
    <location>
        <begin position="70"/>
        <end position="91"/>
    </location>
</feature>
<dbReference type="InterPro" id="IPR013122">
    <property type="entry name" value="PKD1_2_channel"/>
</dbReference>
<evidence type="ECO:0000256" key="3">
    <source>
        <dbReference type="ARBA" id="ARBA00022692"/>
    </source>
</evidence>
<dbReference type="Gene3D" id="1.10.287.70">
    <property type="match status" value="1"/>
</dbReference>
<evidence type="ECO:0000313" key="11">
    <source>
        <dbReference type="Proteomes" id="UP000041254"/>
    </source>
</evidence>
<comment type="similarity">
    <text evidence="2">Belongs to the polycystin family.</text>
</comment>
<keyword evidence="11" id="KW-1185">Reference proteome</keyword>